<keyword evidence="4" id="KW-1185">Reference proteome</keyword>
<dbReference type="OrthoDB" id="2497697at2759"/>
<dbReference type="Proteomes" id="UP000008783">
    <property type="component" value="Unassembled WGS sequence"/>
</dbReference>
<dbReference type="STRING" id="418459.E3JZJ4"/>
<reference key="1">
    <citation type="submission" date="2007-01" db="EMBL/GenBank/DDBJ databases">
        <title>The Genome Sequence of Puccinia graminis f. sp. tritici Strain CRL 75-36-700-3.</title>
        <authorList>
            <consortium name="The Broad Institute Genome Sequencing Platform"/>
            <person name="Birren B."/>
            <person name="Lander E."/>
            <person name="Galagan J."/>
            <person name="Nusbaum C."/>
            <person name="Devon K."/>
            <person name="Cuomo C."/>
            <person name="Jaffe D."/>
            <person name="Butler J."/>
            <person name="Alvarez P."/>
            <person name="Gnerre S."/>
            <person name="Grabherr M."/>
            <person name="Mauceli E."/>
            <person name="Brockman W."/>
            <person name="Young S."/>
            <person name="LaButti K."/>
            <person name="Sykes S."/>
            <person name="DeCaprio D."/>
            <person name="Crawford M."/>
            <person name="Koehrsen M."/>
            <person name="Engels R."/>
            <person name="Montgomery P."/>
            <person name="Pearson M."/>
            <person name="Howarth C."/>
            <person name="Larson L."/>
            <person name="White J."/>
            <person name="Zeng Q."/>
            <person name="Kodira C."/>
            <person name="Yandava C."/>
            <person name="Alvarado L."/>
            <person name="O'Leary S."/>
            <person name="Szabo L."/>
            <person name="Dean R."/>
            <person name="Schein J."/>
        </authorList>
    </citation>
    <scope>NUCLEOTIDE SEQUENCE</scope>
    <source>
        <strain>CRL 75-36-700-3</strain>
    </source>
</reference>
<evidence type="ECO:0000259" key="2">
    <source>
        <dbReference type="PROSITE" id="PS50280"/>
    </source>
</evidence>
<dbReference type="InParanoid" id="E3JZJ4"/>
<dbReference type="InterPro" id="IPR046341">
    <property type="entry name" value="SET_dom_sf"/>
</dbReference>
<feature type="chain" id="PRO_5003172261" description="SET domain-containing protein" evidence="1">
    <location>
        <begin position="17"/>
        <end position="430"/>
    </location>
</feature>
<dbReference type="InterPro" id="IPR001214">
    <property type="entry name" value="SET_dom"/>
</dbReference>
<dbReference type="PANTHER" id="PTHR47332:SF6">
    <property type="entry name" value="SET DOMAIN-CONTAINING PROTEIN"/>
    <property type="match status" value="1"/>
</dbReference>
<dbReference type="AlphaFoldDB" id="E3JZJ4"/>
<evidence type="ECO:0000313" key="4">
    <source>
        <dbReference type="Proteomes" id="UP000008783"/>
    </source>
</evidence>
<sequence>MSQFLLALSSLPYILPLLVGIGCDRINHNVIDLLPSSELHCKKWDSPQMTPLKVSNRKYDVSPTIPQMEPFRNGFLKSNCSRNPLDIDPEPFCIFLDPNVNQGMGIVIISKKSVFEASLPKLDFSTELPVPSAIQIVKMPEKGGAGAVASQDLKRGQTLGTVRAVGLFPTNEAFWGNGFGIRFSRQAIELLPLRTRNVIASLHATGIEKTTEEFLASVLKHNTFATHLHPELRLFYSALVLEPAVRFNHDCRPNVGYYMDHVTQSMHMTAFRPISAGEELTISYRALELPRQVRQDSLSETYGFQCSCSLCQLSAEEGRKSDRRVLRVLQLRRFHYTGDEWLSIEEVKELISICETENLPYSLINAHLIAAQVYNAHGRSQEASYFADKAKKDGLMYMGPTWKYLEEAQTLIDSPQKHDSYLNIVIEDEF</sequence>
<dbReference type="GeneID" id="10538342"/>
<feature type="domain" description="SET" evidence="2">
    <location>
        <begin position="132"/>
        <end position="285"/>
    </location>
</feature>
<dbReference type="PROSITE" id="PS50280">
    <property type="entry name" value="SET"/>
    <property type="match status" value="1"/>
</dbReference>
<organism evidence="3 4">
    <name type="scientific">Puccinia graminis f. sp. tritici (strain CRL 75-36-700-3 / race SCCL)</name>
    <name type="common">Black stem rust fungus</name>
    <dbReference type="NCBI Taxonomy" id="418459"/>
    <lineage>
        <taxon>Eukaryota</taxon>
        <taxon>Fungi</taxon>
        <taxon>Dikarya</taxon>
        <taxon>Basidiomycota</taxon>
        <taxon>Pucciniomycotina</taxon>
        <taxon>Pucciniomycetes</taxon>
        <taxon>Pucciniales</taxon>
        <taxon>Pucciniaceae</taxon>
        <taxon>Puccinia</taxon>
    </lineage>
</organism>
<dbReference type="CDD" id="cd20071">
    <property type="entry name" value="SET_SMYD"/>
    <property type="match status" value="1"/>
</dbReference>
<accession>E3JZJ4</accession>
<dbReference type="GO" id="GO:0016279">
    <property type="term" value="F:protein-lysine N-methyltransferase activity"/>
    <property type="evidence" value="ECO:0000318"/>
    <property type="project" value="GO_Central"/>
</dbReference>
<evidence type="ECO:0000256" key="1">
    <source>
        <dbReference type="SAM" id="SignalP"/>
    </source>
</evidence>
<dbReference type="EMBL" id="DS178268">
    <property type="protein sequence ID" value="EFP77469.2"/>
    <property type="molecule type" value="Genomic_DNA"/>
</dbReference>
<dbReference type="HOGENOM" id="CLU_028281_6_1_1"/>
<reference evidence="4" key="2">
    <citation type="journal article" date="2011" name="Proc. Natl. Acad. Sci. U.S.A.">
        <title>Obligate biotrophy features unraveled by the genomic analysis of rust fungi.</title>
        <authorList>
            <person name="Duplessis S."/>
            <person name="Cuomo C.A."/>
            <person name="Lin Y.-C."/>
            <person name="Aerts A."/>
            <person name="Tisserant E."/>
            <person name="Veneault-Fourrey C."/>
            <person name="Joly D.L."/>
            <person name="Hacquard S."/>
            <person name="Amselem J."/>
            <person name="Cantarel B.L."/>
            <person name="Chiu R."/>
            <person name="Coutinho P.M."/>
            <person name="Feau N."/>
            <person name="Field M."/>
            <person name="Frey P."/>
            <person name="Gelhaye E."/>
            <person name="Goldberg J."/>
            <person name="Grabherr M.G."/>
            <person name="Kodira C.D."/>
            <person name="Kohler A."/>
            <person name="Kuees U."/>
            <person name="Lindquist E.A."/>
            <person name="Lucas S.M."/>
            <person name="Mago R."/>
            <person name="Mauceli E."/>
            <person name="Morin E."/>
            <person name="Murat C."/>
            <person name="Pangilinan J.L."/>
            <person name="Park R."/>
            <person name="Pearson M."/>
            <person name="Quesneville H."/>
            <person name="Rouhier N."/>
            <person name="Sakthikumar S."/>
            <person name="Salamov A.A."/>
            <person name="Schmutz J."/>
            <person name="Selles B."/>
            <person name="Shapiro H."/>
            <person name="Tanguay P."/>
            <person name="Tuskan G.A."/>
            <person name="Henrissat B."/>
            <person name="Van de Peer Y."/>
            <person name="Rouze P."/>
            <person name="Ellis J.G."/>
            <person name="Dodds P.N."/>
            <person name="Schein J.E."/>
            <person name="Zhong S."/>
            <person name="Hamelin R.C."/>
            <person name="Grigoriev I.V."/>
            <person name="Szabo L.J."/>
            <person name="Martin F."/>
        </authorList>
    </citation>
    <scope>NUCLEOTIDE SEQUENCE [LARGE SCALE GENOMIC DNA]</scope>
    <source>
        <strain evidence="4">CRL 75-36-700-3 / race SCCL</strain>
    </source>
</reference>
<dbReference type="Gene3D" id="2.170.270.10">
    <property type="entry name" value="SET domain"/>
    <property type="match status" value="1"/>
</dbReference>
<name>E3JZJ4_PUCGT</name>
<keyword evidence="1" id="KW-0732">Signal</keyword>
<feature type="signal peptide" evidence="1">
    <location>
        <begin position="1"/>
        <end position="16"/>
    </location>
</feature>
<protein>
    <recommendedName>
        <fullName evidence="2">SET domain-containing protein</fullName>
    </recommendedName>
</protein>
<dbReference type="Pfam" id="PF00856">
    <property type="entry name" value="SET"/>
    <property type="match status" value="1"/>
</dbReference>
<dbReference type="KEGG" id="pgr:PGTG_03425"/>
<dbReference type="RefSeq" id="XP_003321888.2">
    <property type="nucleotide sequence ID" value="XM_003321840.2"/>
</dbReference>
<dbReference type="SUPFAM" id="SSF82199">
    <property type="entry name" value="SET domain"/>
    <property type="match status" value="1"/>
</dbReference>
<evidence type="ECO:0000313" key="3">
    <source>
        <dbReference type="EMBL" id="EFP77469.2"/>
    </source>
</evidence>
<dbReference type="PANTHER" id="PTHR47332">
    <property type="entry name" value="SET DOMAIN-CONTAINING PROTEIN 5"/>
    <property type="match status" value="1"/>
</dbReference>
<dbReference type="GO" id="GO:0042054">
    <property type="term" value="F:histone methyltransferase activity"/>
    <property type="evidence" value="ECO:0000318"/>
    <property type="project" value="GO_Central"/>
</dbReference>
<proteinExistence type="predicted"/>
<dbReference type="VEuPathDB" id="FungiDB:PGTG_03425"/>
<dbReference type="InterPro" id="IPR053185">
    <property type="entry name" value="SET_domain_protein"/>
</dbReference>
<gene>
    <name evidence="3" type="ORF">PGTG_03425</name>
</gene>